<dbReference type="InterPro" id="IPR018060">
    <property type="entry name" value="HTH_AraC"/>
</dbReference>
<accession>A0AAU9DAA5</accession>
<gene>
    <name evidence="6" type="ORF">FUAX_39410</name>
</gene>
<evidence type="ECO:0000256" key="3">
    <source>
        <dbReference type="ARBA" id="ARBA00023163"/>
    </source>
</evidence>
<geneLocation type="plasmid" evidence="6 7">
    <name>pFA1</name>
</geneLocation>
<dbReference type="SMART" id="SM00342">
    <property type="entry name" value="HTH_ARAC"/>
    <property type="match status" value="1"/>
</dbReference>
<dbReference type="GO" id="GO:0003700">
    <property type="term" value="F:DNA-binding transcription factor activity"/>
    <property type="evidence" value="ECO:0007669"/>
    <property type="project" value="InterPro"/>
</dbReference>
<sequence length="349" mass="40079">MEFFASGKVLYPLLTIVSVVSFYILTVKKTFSRMRNRLKEIWTNRNSAYCENVEPEGSFPKSSTGETDSLEKMISSNRRFMKSGGLPEIVDSVFKEYADFAKDNCIQYDYHSWVSDKNLSLVGNEKAYATVVEMIAEAFDNVGIFGRVSVELEGARTSIAFRVSSYKQENDGSHSLSFRRDTYFHEGGTSRGKESVKVTEQVKKQVMAKTKREAESRSIDNKGEGVALRYADVRKIRMDSEDRLFLLRLDQKIDELMNSDNLTVKNVAKEMGMSHSVLFKKCKKLVKVPVSKYIQVRKIKKAADLLREENLSVKATMKRVGFSDPKHFRECFRDEIGELPSKWRTYTER</sequence>
<feature type="transmembrane region" description="Helical" evidence="4">
    <location>
        <begin position="6"/>
        <end position="27"/>
    </location>
</feature>
<keyword evidence="2" id="KW-0238">DNA-binding</keyword>
<keyword evidence="7" id="KW-1185">Reference proteome</keyword>
<dbReference type="PROSITE" id="PS01124">
    <property type="entry name" value="HTH_ARAC_FAMILY_2"/>
    <property type="match status" value="1"/>
</dbReference>
<keyword evidence="4" id="KW-1133">Transmembrane helix</keyword>
<protein>
    <recommendedName>
        <fullName evidence="5">HTH araC/xylS-type domain-containing protein</fullName>
    </recommendedName>
</protein>
<keyword evidence="4" id="KW-0812">Transmembrane</keyword>
<evidence type="ECO:0000259" key="5">
    <source>
        <dbReference type="PROSITE" id="PS01124"/>
    </source>
</evidence>
<dbReference type="PANTHER" id="PTHR43280">
    <property type="entry name" value="ARAC-FAMILY TRANSCRIPTIONAL REGULATOR"/>
    <property type="match status" value="1"/>
</dbReference>
<dbReference type="InterPro" id="IPR009057">
    <property type="entry name" value="Homeodomain-like_sf"/>
</dbReference>
<dbReference type="Proteomes" id="UP001348817">
    <property type="component" value="Plasmid pFA1"/>
</dbReference>
<evidence type="ECO:0000313" key="7">
    <source>
        <dbReference type="Proteomes" id="UP001348817"/>
    </source>
</evidence>
<dbReference type="Gene3D" id="1.10.10.60">
    <property type="entry name" value="Homeodomain-like"/>
    <property type="match status" value="1"/>
</dbReference>
<reference evidence="6 7" key="1">
    <citation type="submission" date="2021-12" db="EMBL/GenBank/DDBJ databases">
        <title>Genome sequencing of bacteria with rrn-lacking chromosome and rrn-plasmid.</title>
        <authorList>
            <person name="Anda M."/>
            <person name="Iwasaki W."/>
        </authorList>
    </citation>
    <scope>NUCLEOTIDE SEQUENCE [LARGE SCALE GENOMIC DNA]</scope>
    <source>
        <strain evidence="6 7">DSM 100852</strain>
        <plasmid evidence="6 7">pFA1</plasmid>
    </source>
</reference>
<evidence type="ECO:0000256" key="2">
    <source>
        <dbReference type="ARBA" id="ARBA00023125"/>
    </source>
</evidence>
<evidence type="ECO:0000313" key="6">
    <source>
        <dbReference type="EMBL" id="BDD11509.1"/>
    </source>
</evidence>
<dbReference type="Pfam" id="PF12833">
    <property type="entry name" value="HTH_18"/>
    <property type="match status" value="1"/>
</dbReference>
<dbReference type="PANTHER" id="PTHR43280:SF2">
    <property type="entry name" value="HTH-TYPE TRANSCRIPTIONAL REGULATOR EXSA"/>
    <property type="match status" value="1"/>
</dbReference>
<dbReference type="AlphaFoldDB" id="A0AAU9DAA5"/>
<organism evidence="6 7">
    <name type="scientific">Fulvitalea axinellae</name>
    <dbReference type="NCBI Taxonomy" id="1182444"/>
    <lineage>
        <taxon>Bacteria</taxon>
        <taxon>Pseudomonadati</taxon>
        <taxon>Bacteroidota</taxon>
        <taxon>Cytophagia</taxon>
        <taxon>Cytophagales</taxon>
        <taxon>Persicobacteraceae</taxon>
        <taxon>Fulvitalea</taxon>
    </lineage>
</organism>
<feature type="domain" description="HTH araC/xylS-type" evidence="5">
    <location>
        <begin position="247"/>
        <end position="346"/>
    </location>
</feature>
<keyword evidence="6" id="KW-0614">Plasmid</keyword>
<keyword evidence="3" id="KW-0804">Transcription</keyword>
<dbReference type="SUPFAM" id="SSF46689">
    <property type="entry name" value="Homeodomain-like"/>
    <property type="match status" value="1"/>
</dbReference>
<keyword evidence="4" id="KW-0472">Membrane</keyword>
<name>A0AAU9DAA5_9BACT</name>
<evidence type="ECO:0000256" key="1">
    <source>
        <dbReference type="ARBA" id="ARBA00023015"/>
    </source>
</evidence>
<keyword evidence="1" id="KW-0805">Transcription regulation</keyword>
<dbReference type="KEGG" id="fax:FUAX_39410"/>
<dbReference type="GO" id="GO:0043565">
    <property type="term" value="F:sequence-specific DNA binding"/>
    <property type="evidence" value="ECO:0007669"/>
    <property type="project" value="InterPro"/>
</dbReference>
<evidence type="ECO:0000256" key="4">
    <source>
        <dbReference type="SAM" id="Phobius"/>
    </source>
</evidence>
<proteinExistence type="predicted"/>
<dbReference type="EMBL" id="AP025315">
    <property type="protein sequence ID" value="BDD11509.1"/>
    <property type="molecule type" value="Genomic_DNA"/>
</dbReference>